<sequence length="78" mass="8956">MLIQEAIPSMDSVRKNKKPFLLYMAHYTVHIPIISDITLIQKYNDAGLGTTQAKYASTIEGIDKSFGYIMKLSRRKKY</sequence>
<evidence type="ECO:0000313" key="1">
    <source>
        <dbReference type="EMBL" id="SEA93498.1"/>
    </source>
</evidence>
<organism evidence="1 2">
    <name type="scientific">Flavobacterium gillisiae</name>
    <dbReference type="NCBI Taxonomy" id="150146"/>
    <lineage>
        <taxon>Bacteria</taxon>
        <taxon>Pseudomonadati</taxon>
        <taxon>Bacteroidota</taxon>
        <taxon>Flavobacteriia</taxon>
        <taxon>Flavobacteriales</taxon>
        <taxon>Flavobacteriaceae</taxon>
        <taxon>Flavobacterium</taxon>
    </lineage>
</organism>
<dbReference type="EMBL" id="FNRD01000012">
    <property type="protein sequence ID" value="SEA93498.1"/>
    <property type="molecule type" value="Genomic_DNA"/>
</dbReference>
<accession>A0A1H4F9M5</accession>
<reference evidence="2" key="1">
    <citation type="submission" date="2016-10" db="EMBL/GenBank/DDBJ databases">
        <authorList>
            <person name="Varghese N."/>
            <person name="Submissions S."/>
        </authorList>
    </citation>
    <scope>NUCLEOTIDE SEQUENCE [LARGE SCALE GENOMIC DNA]</scope>
    <source>
        <strain evidence="2">DSM 22376</strain>
    </source>
</reference>
<evidence type="ECO:0008006" key="3">
    <source>
        <dbReference type="Google" id="ProtNLM"/>
    </source>
</evidence>
<dbReference type="STRING" id="150146.SAMN05443667_11278"/>
<dbReference type="Gene3D" id="3.40.720.10">
    <property type="entry name" value="Alkaline Phosphatase, subunit A"/>
    <property type="match status" value="1"/>
</dbReference>
<protein>
    <recommendedName>
        <fullName evidence="3">Sulfatase</fullName>
    </recommendedName>
</protein>
<evidence type="ECO:0000313" key="2">
    <source>
        <dbReference type="Proteomes" id="UP000198951"/>
    </source>
</evidence>
<dbReference type="AlphaFoldDB" id="A0A1H4F9M5"/>
<name>A0A1H4F9M5_9FLAO</name>
<gene>
    <name evidence="1" type="ORF">SAMN05443667_11278</name>
</gene>
<keyword evidence="2" id="KW-1185">Reference proteome</keyword>
<proteinExistence type="predicted"/>
<dbReference type="Proteomes" id="UP000198951">
    <property type="component" value="Unassembled WGS sequence"/>
</dbReference>
<dbReference type="InterPro" id="IPR017850">
    <property type="entry name" value="Alkaline_phosphatase_core_sf"/>
</dbReference>
<dbReference type="SUPFAM" id="SSF53649">
    <property type="entry name" value="Alkaline phosphatase-like"/>
    <property type="match status" value="1"/>
</dbReference>